<name>E4NBD6_KITSK</name>
<dbReference type="Proteomes" id="UP000007076">
    <property type="component" value="Chromosome"/>
</dbReference>
<evidence type="ECO:0000313" key="2">
    <source>
        <dbReference type="EMBL" id="BAJ28517.1"/>
    </source>
</evidence>
<evidence type="ECO:0008006" key="4">
    <source>
        <dbReference type="Google" id="ProtNLM"/>
    </source>
</evidence>
<keyword evidence="3" id="KW-1185">Reference proteome</keyword>
<protein>
    <recommendedName>
        <fullName evidence="4">Transcriptional regulator</fullName>
    </recommendedName>
</protein>
<evidence type="ECO:0000256" key="1">
    <source>
        <dbReference type="SAM" id="MobiDB-lite"/>
    </source>
</evidence>
<evidence type="ECO:0000313" key="3">
    <source>
        <dbReference type="Proteomes" id="UP000007076"/>
    </source>
</evidence>
<dbReference type="AlphaFoldDB" id="E4NBD6"/>
<dbReference type="HOGENOM" id="CLU_029927_1_1_11"/>
<feature type="region of interest" description="Disordered" evidence="1">
    <location>
        <begin position="94"/>
        <end position="115"/>
    </location>
</feature>
<proteinExistence type="predicted"/>
<dbReference type="STRING" id="452652.KSE_27050"/>
<sequence>MAATRTGGPRPAPVPNQAMRELRGALSPGEFATLVRRAAREIGEHVSCDARYVGRVESGEIRCPNYAYERVFRHLWPEKSLAELGFAPRTAVRRRAPAAGRSAPALPPDAPLRPDEENDDVLRRTFLNGGPTALATVLGLDQAPPPTGPPPAVPLRPERHRVGAAEVRGVEQAVRDIRLLDDAHGADALFELAGQSLRSAYVLLNDGDYNAATERRLQSGAGELAISVGWLAHDSNRLTDARSFYSEALATARMARDPHLEAHVFSNSAFLARDAGRPREALRAAQAGQAAAAGLGSDRLMSLLALREAGGWALLGDRTACERALSRAYGLFERGERPDADPEWMSFFGEAELAGQEAQCWSALGEWDRASARAEQAIGLQQPHFVRNRVLYTAELAHDRLGRGDLAGAGEHGAAAVSLLGQVRSARIRGMLAQTADRLRGHRAVPEVRDFLDGYDAAA</sequence>
<dbReference type="eggNOG" id="COG0457">
    <property type="taxonomic scope" value="Bacteria"/>
</dbReference>
<accession>E4NBD6</accession>
<dbReference type="KEGG" id="ksk:KSE_27050"/>
<dbReference type="PATRIC" id="fig|452652.3.peg.2710"/>
<reference evidence="2 3" key="1">
    <citation type="journal article" date="2010" name="DNA Res.">
        <title>Genome sequence of Kitasatospora setae NBRC 14216T: an evolutionary snapshot of the family Streptomycetaceae.</title>
        <authorList>
            <person name="Ichikawa N."/>
            <person name="Oguchi A."/>
            <person name="Ikeda H."/>
            <person name="Ishikawa J."/>
            <person name="Kitani S."/>
            <person name="Watanabe Y."/>
            <person name="Nakamura S."/>
            <person name="Katano Y."/>
            <person name="Kishi E."/>
            <person name="Sasagawa M."/>
            <person name="Ankai A."/>
            <person name="Fukui S."/>
            <person name="Hashimoto Y."/>
            <person name="Kamata S."/>
            <person name="Otoguro M."/>
            <person name="Tanikawa S."/>
            <person name="Nihira T."/>
            <person name="Horinouchi S."/>
            <person name="Ohnishi Y."/>
            <person name="Hayakawa M."/>
            <person name="Kuzuyama T."/>
            <person name="Arisawa A."/>
            <person name="Nomoto F."/>
            <person name="Miura H."/>
            <person name="Takahashi Y."/>
            <person name="Fujita N."/>
        </authorList>
    </citation>
    <scope>NUCLEOTIDE SEQUENCE [LARGE SCALE GENOMIC DNA]</scope>
    <source>
        <strain evidence="3">ATCC 33774 / DSM 43861 / JCM 3304 / KCC A-0304 / NBRC 14216 / KM-6054</strain>
    </source>
</reference>
<dbReference type="EMBL" id="AP010968">
    <property type="protein sequence ID" value="BAJ28517.1"/>
    <property type="molecule type" value="Genomic_DNA"/>
</dbReference>
<dbReference type="SUPFAM" id="SSF48452">
    <property type="entry name" value="TPR-like"/>
    <property type="match status" value="1"/>
</dbReference>
<organism evidence="2 3">
    <name type="scientific">Kitasatospora setae (strain ATCC 33774 / DSM 43861 / JCM 3304 / KCC A-0304 / NBRC 14216 / KM-6054)</name>
    <name type="common">Streptomyces setae</name>
    <dbReference type="NCBI Taxonomy" id="452652"/>
    <lineage>
        <taxon>Bacteria</taxon>
        <taxon>Bacillati</taxon>
        <taxon>Actinomycetota</taxon>
        <taxon>Actinomycetes</taxon>
        <taxon>Kitasatosporales</taxon>
        <taxon>Streptomycetaceae</taxon>
        <taxon>Kitasatospora</taxon>
    </lineage>
</organism>
<gene>
    <name evidence="2" type="ordered locus">KSE_27050</name>
</gene>
<dbReference type="Gene3D" id="1.25.40.10">
    <property type="entry name" value="Tetratricopeptide repeat domain"/>
    <property type="match status" value="1"/>
</dbReference>
<dbReference type="RefSeq" id="WP_014135830.1">
    <property type="nucleotide sequence ID" value="NC_016109.1"/>
</dbReference>
<dbReference type="InterPro" id="IPR011990">
    <property type="entry name" value="TPR-like_helical_dom_sf"/>
</dbReference>